<dbReference type="AlphaFoldDB" id="A0AB38LXX0"/>
<dbReference type="EMBL" id="QZBJ01000028">
    <property type="protein sequence ID" value="THY74471.1"/>
    <property type="molecule type" value="Genomic_DNA"/>
</dbReference>
<gene>
    <name evidence="1" type="ORF">D6C94_04872</name>
</gene>
<sequence length="62" mass="7399">MPSSISNPKDTFSNSGMYYISLHLKQKETFIILHKEQKKRRKTPRKKLANFAQFTCDFFHSF</sequence>
<comment type="caution">
    <text evidence="1">The sequence shown here is derived from an EMBL/GenBank/DDBJ whole genome shotgun (WGS) entry which is preliminary data.</text>
</comment>
<protein>
    <submittedName>
        <fullName evidence="1">Uncharacterized protein</fullName>
    </submittedName>
</protein>
<proteinExistence type="predicted"/>
<dbReference type="Proteomes" id="UP000305064">
    <property type="component" value="Unassembled WGS sequence"/>
</dbReference>
<evidence type="ECO:0000313" key="2">
    <source>
        <dbReference type="Proteomes" id="UP000305064"/>
    </source>
</evidence>
<organism evidence="1 2">
    <name type="scientific">Aureobasidium pullulans</name>
    <name type="common">Black yeast</name>
    <name type="synonym">Pullularia pullulans</name>
    <dbReference type="NCBI Taxonomy" id="5580"/>
    <lineage>
        <taxon>Eukaryota</taxon>
        <taxon>Fungi</taxon>
        <taxon>Dikarya</taxon>
        <taxon>Ascomycota</taxon>
        <taxon>Pezizomycotina</taxon>
        <taxon>Dothideomycetes</taxon>
        <taxon>Dothideomycetidae</taxon>
        <taxon>Dothideales</taxon>
        <taxon>Saccotheciaceae</taxon>
        <taxon>Aureobasidium</taxon>
    </lineage>
</organism>
<name>A0AB38LXX0_AURPU</name>
<reference evidence="1 2" key="1">
    <citation type="submission" date="2018-10" db="EMBL/GenBank/DDBJ databases">
        <title>Fifty Aureobasidium pullulans genomes reveal a recombining polyextremotolerant generalist.</title>
        <authorList>
            <person name="Gostincar C."/>
            <person name="Turk M."/>
            <person name="Zajc J."/>
            <person name="Gunde-Cimerman N."/>
        </authorList>
    </citation>
    <scope>NUCLEOTIDE SEQUENCE [LARGE SCALE GENOMIC DNA]</scope>
    <source>
        <strain evidence="1 2">EXF-4256</strain>
    </source>
</reference>
<evidence type="ECO:0000313" key="1">
    <source>
        <dbReference type="EMBL" id="THY74471.1"/>
    </source>
</evidence>
<accession>A0AB38LXX0</accession>